<keyword evidence="4 16" id="KW-0812">Transmembrane</keyword>
<feature type="transmembrane region" description="Helical" evidence="16">
    <location>
        <begin position="189"/>
        <end position="211"/>
    </location>
</feature>
<gene>
    <name evidence="17" type="ORF">F0L74_30900</name>
</gene>
<evidence type="ECO:0000256" key="5">
    <source>
        <dbReference type="ARBA" id="ARBA00022960"/>
    </source>
</evidence>
<dbReference type="Pfam" id="PF01098">
    <property type="entry name" value="FTSW_RODA_SPOVE"/>
    <property type="match status" value="1"/>
</dbReference>
<evidence type="ECO:0000313" key="18">
    <source>
        <dbReference type="Proteomes" id="UP000324611"/>
    </source>
</evidence>
<feature type="transmembrane region" description="Helical" evidence="16">
    <location>
        <begin position="48"/>
        <end position="67"/>
    </location>
</feature>
<reference evidence="17 18" key="1">
    <citation type="submission" date="2019-09" db="EMBL/GenBank/DDBJ databases">
        <title>Chitinophaga ginsengihumi sp. nov., isolated from soil of ginseng rhizosphere.</title>
        <authorList>
            <person name="Lee J."/>
        </authorList>
    </citation>
    <scope>NUCLEOTIDE SEQUENCE [LARGE SCALE GENOMIC DNA]</scope>
    <source>
        <strain evidence="17 18">BN140078</strain>
    </source>
</reference>
<evidence type="ECO:0000256" key="11">
    <source>
        <dbReference type="ARBA" id="ARBA00038053"/>
    </source>
</evidence>
<evidence type="ECO:0000256" key="14">
    <source>
        <dbReference type="ARBA" id="ARBA00044770"/>
    </source>
</evidence>
<comment type="catalytic activity">
    <reaction evidence="15">
        <text>[GlcNAc-(1-&gt;4)-Mur2Ac(oyl-L-Ala-gamma-D-Glu-L-Lys-D-Ala-D-Ala)](n)-di-trans,octa-cis-undecaprenyl diphosphate + beta-D-GlcNAc-(1-&gt;4)-Mur2Ac(oyl-L-Ala-gamma-D-Glu-L-Lys-D-Ala-D-Ala)-di-trans,octa-cis-undecaprenyl diphosphate = [GlcNAc-(1-&gt;4)-Mur2Ac(oyl-L-Ala-gamma-D-Glu-L-Lys-D-Ala-D-Ala)](n+1)-di-trans,octa-cis-undecaprenyl diphosphate + di-trans,octa-cis-undecaprenyl diphosphate + H(+)</text>
        <dbReference type="Rhea" id="RHEA:23708"/>
        <dbReference type="Rhea" id="RHEA-COMP:9602"/>
        <dbReference type="Rhea" id="RHEA-COMP:9603"/>
        <dbReference type="ChEBI" id="CHEBI:15378"/>
        <dbReference type="ChEBI" id="CHEBI:58405"/>
        <dbReference type="ChEBI" id="CHEBI:60033"/>
        <dbReference type="ChEBI" id="CHEBI:78435"/>
        <dbReference type="EC" id="2.4.99.28"/>
    </reaction>
</comment>
<feature type="transmembrane region" description="Helical" evidence="16">
    <location>
        <begin position="73"/>
        <end position="96"/>
    </location>
</feature>
<organism evidence="17 18">
    <name type="scientific">Chitinophaga agrisoli</name>
    <dbReference type="NCBI Taxonomy" id="2607653"/>
    <lineage>
        <taxon>Bacteria</taxon>
        <taxon>Pseudomonadati</taxon>
        <taxon>Bacteroidota</taxon>
        <taxon>Chitinophagia</taxon>
        <taxon>Chitinophagales</taxon>
        <taxon>Chitinophagaceae</taxon>
        <taxon>Chitinophaga</taxon>
    </lineage>
</organism>
<feature type="transmembrane region" description="Helical" evidence="16">
    <location>
        <begin position="272"/>
        <end position="297"/>
    </location>
</feature>
<evidence type="ECO:0000256" key="16">
    <source>
        <dbReference type="SAM" id="Phobius"/>
    </source>
</evidence>
<comment type="caution">
    <text evidence="17">The sequence shown here is derived from an EMBL/GenBank/DDBJ whole genome shotgun (WGS) entry which is preliminary data.</text>
</comment>
<name>A0A5B2VPD9_9BACT</name>
<dbReference type="GO" id="GO:0009252">
    <property type="term" value="P:peptidoglycan biosynthetic process"/>
    <property type="evidence" value="ECO:0007669"/>
    <property type="project" value="UniProtKB-KW"/>
</dbReference>
<evidence type="ECO:0000256" key="6">
    <source>
        <dbReference type="ARBA" id="ARBA00022984"/>
    </source>
</evidence>
<proteinExistence type="inferred from homology"/>
<evidence type="ECO:0000256" key="1">
    <source>
        <dbReference type="ARBA" id="ARBA00004141"/>
    </source>
</evidence>
<keyword evidence="3" id="KW-0808">Transferase</keyword>
<accession>A0A5B2VPD9</accession>
<keyword evidence="7 16" id="KW-1133">Transmembrane helix</keyword>
<evidence type="ECO:0000256" key="9">
    <source>
        <dbReference type="ARBA" id="ARBA00032370"/>
    </source>
</evidence>
<keyword evidence="17" id="KW-0132">Cell division</keyword>
<feature type="transmembrane region" description="Helical" evidence="16">
    <location>
        <begin position="13"/>
        <end position="36"/>
    </location>
</feature>
<dbReference type="GO" id="GO:0051301">
    <property type="term" value="P:cell division"/>
    <property type="evidence" value="ECO:0007669"/>
    <property type="project" value="UniProtKB-KW"/>
</dbReference>
<dbReference type="GO" id="GO:0032153">
    <property type="term" value="C:cell division site"/>
    <property type="evidence" value="ECO:0007669"/>
    <property type="project" value="TreeGrafter"/>
</dbReference>
<evidence type="ECO:0000256" key="15">
    <source>
        <dbReference type="ARBA" id="ARBA00049902"/>
    </source>
</evidence>
<dbReference type="PANTHER" id="PTHR30474:SF2">
    <property type="entry name" value="PEPTIDOGLYCAN GLYCOSYLTRANSFERASE FTSW-RELATED"/>
    <property type="match status" value="1"/>
</dbReference>
<evidence type="ECO:0000313" key="17">
    <source>
        <dbReference type="EMBL" id="KAA2240560.1"/>
    </source>
</evidence>
<evidence type="ECO:0000256" key="7">
    <source>
        <dbReference type="ARBA" id="ARBA00022989"/>
    </source>
</evidence>
<feature type="transmembrane region" description="Helical" evidence="16">
    <location>
        <begin position="309"/>
        <end position="328"/>
    </location>
</feature>
<keyword evidence="5" id="KW-0133">Cell shape</keyword>
<keyword evidence="17" id="KW-0131">Cell cycle</keyword>
<feature type="transmembrane region" description="Helical" evidence="16">
    <location>
        <begin position="348"/>
        <end position="369"/>
    </location>
</feature>
<evidence type="ECO:0000256" key="8">
    <source>
        <dbReference type="ARBA" id="ARBA00023136"/>
    </source>
</evidence>
<evidence type="ECO:0000256" key="10">
    <source>
        <dbReference type="ARBA" id="ARBA00033270"/>
    </source>
</evidence>
<dbReference type="PANTHER" id="PTHR30474">
    <property type="entry name" value="CELL CYCLE PROTEIN"/>
    <property type="match status" value="1"/>
</dbReference>
<dbReference type="EC" id="2.4.99.28" evidence="14"/>
<dbReference type="GO" id="GO:0008955">
    <property type="term" value="F:peptidoglycan glycosyltransferase activity"/>
    <property type="evidence" value="ECO:0007669"/>
    <property type="project" value="UniProtKB-EC"/>
</dbReference>
<keyword evidence="6" id="KW-0573">Peptidoglycan synthesis</keyword>
<comment type="similarity">
    <text evidence="11">Belongs to the SEDS family. FtsW subfamily.</text>
</comment>
<protein>
    <recommendedName>
        <fullName evidence="12">Probable peptidoglycan glycosyltransferase FtsW</fullName>
        <ecNumber evidence="14">2.4.99.28</ecNumber>
    </recommendedName>
    <alternativeName>
        <fullName evidence="13">Cell division protein FtsW</fullName>
    </alternativeName>
    <alternativeName>
        <fullName evidence="10">Cell wall polymerase</fullName>
    </alternativeName>
    <alternativeName>
        <fullName evidence="9">Peptidoglycan polymerase</fullName>
    </alternativeName>
</protein>
<dbReference type="Proteomes" id="UP000324611">
    <property type="component" value="Unassembled WGS sequence"/>
</dbReference>
<keyword evidence="8 16" id="KW-0472">Membrane</keyword>
<feature type="transmembrane region" description="Helical" evidence="16">
    <location>
        <begin position="150"/>
        <end position="182"/>
    </location>
</feature>
<dbReference type="GO" id="GO:0005886">
    <property type="term" value="C:plasma membrane"/>
    <property type="evidence" value="ECO:0007669"/>
    <property type="project" value="TreeGrafter"/>
</dbReference>
<comment type="subcellular location">
    <subcellularLocation>
        <location evidence="1">Membrane</location>
        <topology evidence="1">Multi-pass membrane protein</topology>
    </subcellularLocation>
</comment>
<evidence type="ECO:0000256" key="13">
    <source>
        <dbReference type="ARBA" id="ARBA00041418"/>
    </source>
</evidence>
<dbReference type="GO" id="GO:0015648">
    <property type="term" value="F:lipid-linked peptidoglycan transporter activity"/>
    <property type="evidence" value="ECO:0007669"/>
    <property type="project" value="TreeGrafter"/>
</dbReference>
<reference evidence="17 18" key="2">
    <citation type="submission" date="2019-09" db="EMBL/GenBank/DDBJ databases">
        <authorList>
            <person name="Jin C."/>
        </authorList>
    </citation>
    <scope>NUCLEOTIDE SEQUENCE [LARGE SCALE GENOMIC DNA]</scope>
    <source>
        <strain evidence="17 18">BN140078</strain>
    </source>
</reference>
<dbReference type="AlphaFoldDB" id="A0A5B2VPD9"/>
<keyword evidence="2" id="KW-0328">Glycosyltransferase</keyword>
<evidence type="ECO:0000256" key="12">
    <source>
        <dbReference type="ARBA" id="ARBA00041185"/>
    </source>
</evidence>
<dbReference type="InterPro" id="IPR001182">
    <property type="entry name" value="FtsW/RodA"/>
</dbReference>
<evidence type="ECO:0000256" key="3">
    <source>
        <dbReference type="ARBA" id="ARBA00022679"/>
    </source>
</evidence>
<keyword evidence="18" id="KW-1185">Reference proteome</keyword>
<evidence type="ECO:0000256" key="4">
    <source>
        <dbReference type="ARBA" id="ARBA00022692"/>
    </source>
</evidence>
<dbReference type="EMBL" id="VUOC01000004">
    <property type="protein sequence ID" value="KAA2240560.1"/>
    <property type="molecule type" value="Genomic_DNA"/>
</dbReference>
<sequence length="406" mass="45084">MSDFLYRTKGDKVIWTIVIFLSVVSLLAVYSATGSLAYRERGGHTEYYLLKQLMVLVLGLLIIYFAHRVNYTIYSRVAQIGFLISIPLLVYTLAFGSHINEASRWIRLPIINLTFQTSDVAKLAIFMYVSRQLSKKQHVINDLKKGFLPIIIPVGVICVLIMPANMSTALLLGASCMILCFIGRVPVKFLVSMVVLSLATILLIIMLAQIFGFKMRTETWGKRIEHFFNKDDAETPYQVQQANIAIAGGGLLGKGPGNSTQRNFLPHAYSDYIFATIIEEYGIFGAFLILTAYMILLLRCIRIYRKCPYAFGAFLAVGLSVTLVIQALTNMAVNVGVFPVTGVTLPMVSMGGSSVIFTSLAIGIILSVARNVEEMEGKQAEKERIAKAMAAGEYYGDEEEEEEEEE</sequence>
<dbReference type="RefSeq" id="WP_149841738.1">
    <property type="nucleotide sequence ID" value="NZ_VUOC01000004.1"/>
</dbReference>
<evidence type="ECO:0000256" key="2">
    <source>
        <dbReference type="ARBA" id="ARBA00022676"/>
    </source>
</evidence>
<dbReference type="GO" id="GO:0008360">
    <property type="term" value="P:regulation of cell shape"/>
    <property type="evidence" value="ECO:0007669"/>
    <property type="project" value="UniProtKB-KW"/>
</dbReference>